<gene>
    <name evidence="8" type="ORF">A3A38_00840</name>
</gene>
<keyword evidence="5" id="KW-0460">Magnesium</keyword>
<evidence type="ECO:0000256" key="1">
    <source>
        <dbReference type="ARBA" id="ARBA00022722"/>
    </source>
</evidence>
<evidence type="ECO:0000256" key="2">
    <source>
        <dbReference type="ARBA" id="ARBA00022723"/>
    </source>
</evidence>
<dbReference type="Proteomes" id="UP000177306">
    <property type="component" value="Unassembled WGS sequence"/>
</dbReference>
<dbReference type="InterPro" id="IPR021127">
    <property type="entry name" value="CRISPR_associated_Cas2"/>
</dbReference>
<evidence type="ECO:0000256" key="6">
    <source>
        <dbReference type="ARBA" id="ARBA00023118"/>
    </source>
</evidence>
<dbReference type="GO" id="GO:0004521">
    <property type="term" value="F:RNA endonuclease activity"/>
    <property type="evidence" value="ECO:0007669"/>
    <property type="project" value="InterPro"/>
</dbReference>
<dbReference type="GO" id="GO:0043571">
    <property type="term" value="P:maintenance of CRISPR repeat elements"/>
    <property type="evidence" value="ECO:0007669"/>
    <property type="project" value="InterPro"/>
</dbReference>
<organism evidence="8 9">
    <name type="scientific">Candidatus Kaiserbacteria bacterium RIFCSPLOWO2_01_FULL_53_17</name>
    <dbReference type="NCBI Taxonomy" id="1798511"/>
    <lineage>
        <taxon>Bacteria</taxon>
        <taxon>Candidatus Kaiseribacteriota</taxon>
    </lineage>
</organism>
<accession>A0A1F6EGF2</accession>
<dbReference type="EMBL" id="MFLY01000035">
    <property type="protein sequence ID" value="OGG72717.1"/>
    <property type="molecule type" value="Genomic_DNA"/>
</dbReference>
<dbReference type="InterPro" id="IPR048846">
    <property type="entry name" value="PaaX-like_central"/>
</dbReference>
<protein>
    <submittedName>
        <fullName evidence="8">CRISPR-associated endonuclease Cas2</fullName>
    </submittedName>
</protein>
<keyword evidence="1" id="KW-0540">Nuclease</keyword>
<feature type="domain" description="Transcriptional repressor PaaX-like central Cas2-like" evidence="7">
    <location>
        <begin position="59"/>
        <end position="134"/>
    </location>
</feature>
<evidence type="ECO:0000313" key="9">
    <source>
        <dbReference type="Proteomes" id="UP000177306"/>
    </source>
</evidence>
<keyword evidence="2" id="KW-0479">Metal-binding</keyword>
<evidence type="ECO:0000256" key="5">
    <source>
        <dbReference type="ARBA" id="ARBA00022842"/>
    </source>
</evidence>
<dbReference type="SUPFAM" id="SSF143430">
    <property type="entry name" value="TTP0101/SSO1404-like"/>
    <property type="match status" value="1"/>
</dbReference>
<dbReference type="AlphaFoldDB" id="A0A1F6EGF2"/>
<keyword evidence="3 8" id="KW-0255">Endonuclease</keyword>
<reference evidence="8 9" key="1">
    <citation type="journal article" date="2016" name="Nat. Commun.">
        <title>Thousands of microbial genomes shed light on interconnected biogeochemical processes in an aquifer system.</title>
        <authorList>
            <person name="Anantharaman K."/>
            <person name="Brown C.T."/>
            <person name="Hug L.A."/>
            <person name="Sharon I."/>
            <person name="Castelle C.J."/>
            <person name="Probst A.J."/>
            <person name="Thomas B.C."/>
            <person name="Singh A."/>
            <person name="Wilkins M.J."/>
            <person name="Karaoz U."/>
            <person name="Brodie E.L."/>
            <person name="Williams K.H."/>
            <person name="Hubbard S.S."/>
            <person name="Banfield J.F."/>
        </authorList>
    </citation>
    <scope>NUCLEOTIDE SEQUENCE [LARGE SCALE GENOMIC DNA]</scope>
</reference>
<dbReference type="NCBIfam" id="TIGR01573">
    <property type="entry name" value="cas2"/>
    <property type="match status" value="1"/>
</dbReference>
<evidence type="ECO:0000259" key="7">
    <source>
        <dbReference type="Pfam" id="PF20803"/>
    </source>
</evidence>
<evidence type="ECO:0000256" key="3">
    <source>
        <dbReference type="ARBA" id="ARBA00022759"/>
    </source>
</evidence>
<sequence>MYKIARERALQRYRTKKAIERLVLKGWVMQESETLSITSAGTRMLDTTIERTRISLKATRWDGKWRIVAFDIPEELSALRYQVRAILKRAGFIRLQQSVWIFPHECRELSELIKSDTRLSKHVLYGVLEHVDESERLRRHFFPEKK</sequence>
<evidence type="ECO:0000313" key="8">
    <source>
        <dbReference type="EMBL" id="OGG72717.1"/>
    </source>
</evidence>
<name>A0A1F6EGF2_9BACT</name>
<keyword evidence="6" id="KW-0051">Antiviral defense</keyword>
<proteinExistence type="predicted"/>
<dbReference type="Gene3D" id="3.30.70.2650">
    <property type="match status" value="1"/>
</dbReference>
<dbReference type="Pfam" id="PF20803">
    <property type="entry name" value="PaaX_M"/>
    <property type="match status" value="1"/>
</dbReference>
<comment type="caution">
    <text evidence="8">The sequence shown here is derived from an EMBL/GenBank/DDBJ whole genome shotgun (WGS) entry which is preliminary data.</text>
</comment>
<evidence type="ECO:0000256" key="4">
    <source>
        <dbReference type="ARBA" id="ARBA00022801"/>
    </source>
</evidence>
<keyword evidence="4" id="KW-0378">Hydrolase</keyword>